<organism evidence="2">
    <name type="scientific">Tenacibaculum sp. Pbs-1</name>
    <dbReference type="NCBI Taxonomy" id="3238748"/>
    <lineage>
        <taxon>Bacteria</taxon>
        <taxon>Pseudomonadati</taxon>
        <taxon>Bacteroidota</taxon>
        <taxon>Flavobacteriia</taxon>
        <taxon>Flavobacteriales</taxon>
        <taxon>Flavobacteriaceae</taxon>
        <taxon>Tenacibaculum</taxon>
    </lineage>
</organism>
<name>A0AB33L061_9FLAO</name>
<gene>
    <name evidence="2" type="ORF">Pbs1_19640</name>
</gene>
<proteinExistence type="predicted"/>
<sequence length="239" mass="28100">MKYYSIRHSLNKKETGNYQQVEEAQHNCNVWDDPLFIDYDQNFFKKLDFSPITSNAILKKGSKLTDFISAPIMGFTKKLLVSGKLKQILESSRKSGMQFFKSPVYYKNKLINDYWVLNMYEINMDMIDFKKSVIFKTNYFDNLMELDVKNVFEFKKYKEEIEKEGYPNGISIEKIKIRADKIMDFFALLDVEGGVKYMVSEKLKKEIETAQCTGIEFMPIGISLNEWLTTEREKIYGKA</sequence>
<reference evidence="2" key="1">
    <citation type="submission" date="2024-08" db="EMBL/GenBank/DDBJ databases">
        <title>Whole genome sequence of Tenacibaculum sp. strain pbs-1 associated with black-spot shell disease in Akoya pearl oysters.</title>
        <authorList>
            <person name="Sakatoku A."/>
            <person name="Suzuki T."/>
            <person name="Hatano K."/>
            <person name="Seki M."/>
            <person name="Tanaka D."/>
            <person name="Nakamura S."/>
            <person name="Suzuki N."/>
            <person name="Isshiki T."/>
        </authorList>
    </citation>
    <scope>NUCLEOTIDE SEQUENCE</scope>
    <source>
        <strain evidence="2">Pbs-1</strain>
    </source>
</reference>
<feature type="domain" description="Immunity MXAN-0049 protein" evidence="1">
    <location>
        <begin position="41"/>
        <end position="220"/>
    </location>
</feature>
<protein>
    <recommendedName>
        <fullName evidence="1">Immunity MXAN-0049 protein domain-containing protein</fullName>
    </recommendedName>
</protein>
<evidence type="ECO:0000259" key="1">
    <source>
        <dbReference type="Pfam" id="PF07791"/>
    </source>
</evidence>
<dbReference type="AlphaFoldDB" id="A0AB33L061"/>
<dbReference type="InterPro" id="IPR012433">
    <property type="entry name" value="Imm11"/>
</dbReference>
<evidence type="ECO:0000313" key="2">
    <source>
        <dbReference type="EMBL" id="BFP68621.1"/>
    </source>
</evidence>
<dbReference type="EMBL" id="AP035888">
    <property type="protein sequence ID" value="BFP68621.1"/>
    <property type="molecule type" value="Genomic_DNA"/>
</dbReference>
<accession>A0AB33L061</accession>
<dbReference type="Pfam" id="PF07791">
    <property type="entry name" value="Imm11"/>
    <property type="match status" value="1"/>
</dbReference>